<dbReference type="Pfam" id="PF06011">
    <property type="entry name" value="TRP"/>
    <property type="match status" value="2"/>
</dbReference>
<comment type="similarity">
    <text evidence="2">Belongs to the transient receptor potential (TRP) ion channel family.</text>
</comment>
<dbReference type="GO" id="GO:0009272">
    <property type="term" value="P:fungal-type cell wall biogenesis"/>
    <property type="evidence" value="ECO:0007669"/>
    <property type="project" value="TreeGrafter"/>
</dbReference>
<evidence type="ECO:0000256" key="5">
    <source>
        <dbReference type="ARBA" id="ARBA00022989"/>
    </source>
</evidence>
<feature type="domain" description="ML-like" evidence="10">
    <location>
        <begin position="65"/>
        <end position="206"/>
    </location>
</feature>
<feature type="transmembrane region" description="Helical" evidence="8">
    <location>
        <begin position="682"/>
        <end position="704"/>
    </location>
</feature>
<evidence type="ECO:0000313" key="12">
    <source>
        <dbReference type="Proteomes" id="UP000267821"/>
    </source>
</evidence>
<feature type="transmembrane region" description="Helical" evidence="8">
    <location>
        <begin position="657"/>
        <end position="676"/>
    </location>
</feature>
<dbReference type="GO" id="GO:0055085">
    <property type="term" value="P:transmembrane transport"/>
    <property type="evidence" value="ECO:0007669"/>
    <property type="project" value="TreeGrafter"/>
</dbReference>
<dbReference type="EMBL" id="ML121531">
    <property type="protein sequence ID" value="RPB27589.1"/>
    <property type="molecule type" value="Genomic_DNA"/>
</dbReference>
<dbReference type="Proteomes" id="UP000267821">
    <property type="component" value="Unassembled WGS sequence"/>
</dbReference>
<dbReference type="InterPro" id="IPR040241">
    <property type="entry name" value="TRP_Flc/Pkd2-like"/>
</dbReference>
<dbReference type="SMART" id="SM01320">
    <property type="entry name" value="TRP_N"/>
    <property type="match status" value="1"/>
</dbReference>
<dbReference type="InterPro" id="IPR032800">
    <property type="entry name" value="TRP_N"/>
</dbReference>
<gene>
    <name evidence="11" type="ORF">L211DRAFT_556955</name>
</gene>
<dbReference type="Pfam" id="PF14558">
    <property type="entry name" value="TRP_N"/>
    <property type="match status" value="1"/>
</dbReference>
<dbReference type="InParanoid" id="A0A3N4M152"/>
<evidence type="ECO:0000256" key="1">
    <source>
        <dbReference type="ARBA" id="ARBA00004141"/>
    </source>
</evidence>
<organism evidence="11 12">
    <name type="scientific">Terfezia boudieri ATCC MYA-4762</name>
    <dbReference type="NCBI Taxonomy" id="1051890"/>
    <lineage>
        <taxon>Eukaryota</taxon>
        <taxon>Fungi</taxon>
        <taxon>Dikarya</taxon>
        <taxon>Ascomycota</taxon>
        <taxon>Pezizomycotina</taxon>
        <taxon>Pezizomycetes</taxon>
        <taxon>Pezizales</taxon>
        <taxon>Pezizaceae</taxon>
        <taxon>Terfezia</taxon>
    </lineage>
</organism>
<feature type="transmembrane region" description="Helical" evidence="8">
    <location>
        <begin position="462"/>
        <end position="485"/>
    </location>
</feature>
<feature type="compositionally biased region" description="Polar residues" evidence="7">
    <location>
        <begin position="732"/>
        <end position="748"/>
    </location>
</feature>
<evidence type="ECO:0000256" key="9">
    <source>
        <dbReference type="SAM" id="SignalP"/>
    </source>
</evidence>
<protein>
    <recommendedName>
        <fullName evidence="10">ML-like domain-containing protein</fullName>
    </recommendedName>
</protein>
<keyword evidence="5 8" id="KW-1133">Transmembrane helix</keyword>
<dbReference type="STRING" id="1051890.A0A3N4M152"/>
<keyword evidence="6 8" id="KW-0472">Membrane</keyword>
<comment type="subcellular location">
    <subcellularLocation>
        <location evidence="1">Membrane</location>
        <topology evidence="1">Multi-pass membrane protein</topology>
    </subcellularLocation>
</comment>
<feature type="chain" id="PRO_5018146408" description="ML-like domain-containing protein" evidence="9">
    <location>
        <begin position="23"/>
        <end position="791"/>
    </location>
</feature>
<feature type="transmembrane region" description="Helical" evidence="8">
    <location>
        <begin position="611"/>
        <end position="636"/>
    </location>
</feature>
<feature type="region of interest" description="Disordered" evidence="7">
    <location>
        <begin position="723"/>
        <end position="748"/>
    </location>
</feature>
<proteinExistence type="inferred from homology"/>
<feature type="transmembrane region" description="Helical" evidence="8">
    <location>
        <begin position="386"/>
        <end position="407"/>
    </location>
</feature>
<evidence type="ECO:0000256" key="3">
    <source>
        <dbReference type="ARBA" id="ARBA00022692"/>
    </source>
</evidence>
<dbReference type="PANTHER" id="PTHR31145">
    <property type="entry name" value="INTEGRAL MEMBRANE PROTEIN (AFU_ORTHOLOGUE AFUA_7G01610)"/>
    <property type="match status" value="1"/>
</dbReference>
<dbReference type="GO" id="GO:0016020">
    <property type="term" value="C:membrane"/>
    <property type="evidence" value="ECO:0007669"/>
    <property type="project" value="UniProtKB-SubCell"/>
</dbReference>
<feature type="transmembrane region" description="Helical" evidence="8">
    <location>
        <begin position="588"/>
        <end position="605"/>
    </location>
</feature>
<dbReference type="PANTHER" id="PTHR31145:SF7">
    <property type="entry name" value="TRP-LIKE ION CHANNEL"/>
    <property type="match status" value="1"/>
</dbReference>
<keyword evidence="3 8" id="KW-0812">Transmembrane</keyword>
<accession>A0A3N4M152</accession>
<evidence type="ECO:0000256" key="6">
    <source>
        <dbReference type="ARBA" id="ARBA00023136"/>
    </source>
</evidence>
<keyword evidence="4 9" id="KW-0732">Signal</keyword>
<evidence type="ECO:0000259" key="10">
    <source>
        <dbReference type="SMART" id="SM01320"/>
    </source>
</evidence>
<evidence type="ECO:0000256" key="8">
    <source>
        <dbReference type="SAM" id="Phobius"/>
    </source>
</evidence>
<feature type="transmembrane region" description="Helical" evidence="8">
    <location>
        <begin position="427"/>
        <end position="450"/>
    </location>
</feature>
<evidence type="ECO:0000256" key="7">
    <source>
        <dbReference type="SAM" id="MobiDB-lite"/>
    </source>
</evidence>
<evidence type="ECO:0000313" key="11">
    <source>
        <dbReference type="EMBL" id="RPB27589.1"/>
    </source>
</evidence>
<evidence type="ECO:0000256" key="2">
    <source>
        <dbReference type="ARBA" id="ARBA00010642"/>
    </source>
</evidence>
<reference evidence="11 12" key="1">
    <citation type="journal article" date="2018" name="Nat. Ecol. Evol.">
        <title>Pezizomycetes genomes reveal the molecular basis of ectomycorrhizal truffle lifestyle.</title>
        <authorList>
            <person name="Murat C."/>
            <person name="Payen T."/>
            <person name="Noel B."/>
            <person name="Kuo A."/>
            <person name="Morin E."/>
            <person name="Chen J."/>
            <person name="Kohler A."/>
            <person name="Krizsan K."/>
            <person name="Balestrini R."/>
            <person name="Da Silva C."/>
            <person name="Montanini B."/>
            <person name="Hainaut M."/>
            <person name="Levati E."/>
            <person name="Barry K.W."/>
            <person name="Belfiori B."/>
            <person name="Cichocki N."/>
            <person name="Clum A."/>
            <person name="Dockter R.B."/>
            <person name="Fauchery L."/>
            <person name="Guy J."/>
            <person name="Iotti M."/>
            <person name="Le Tacon F."/>
            <person name="Lindquist E.A."/>
            <person name="Lipzen A."/>
            <person name="Malagnac F."/>
            <person name="Mello A."/>
            <person name="Molinier V."/>
            <person name="Miyauchi S."/>
            <person name="Poulain J."/>
            <person name="Riccioni C."/>
            <person name="Rubini A."/>
            <person name="Sitrit Y."/>
            <person name="Splivallo R."/>
            <person name="Traeger S."/>
            <person name="Wang M."/>
            <person name="Zifcakova L."/>
            <person name="Wipf D."/>
            <person name="Zambonelli A."/>
            <person name="Paolocci F."/>
            <person name="Nowrousian M."/>
            <person name="Ottonello S."/>
            <person name="Baldrian P."/>
            <person name="Spatafora J.W."/>
            <person name="Henrissat B."/>
            <person name="Nagy L.G."/>
            <person name="Aury J.M."/>
            <person name="Wincker P."/>
            <person name="Grigoriev I.V."/>
            <person name="Bonfante P."/>
            <person name="Martin F.M."/>
        </authorList>
    </citation>
    <scope>NUCLEOTIDE SEQUENCE [LARGE SCALE GENOMIC DNA]</scope>
    <source>
        <strain evidence="11 12">ATCC MYA-4762</strain>
    </source>
</reference>
<dbReference type="InterPro" id="IPR010308">
    <property type="entry name" value="TRP_C"/>
</dbReference>
<feature type="transmembrane region" description="Helical" evidence="8">
    <location>
        <begin position="211"/>
        <end position="232"/>
    </location>
</feature>
<sequence length="791" mass="89003">MQITWRAGLLTSLLFHYAGVQSQDHSHARGSELLSRGSRDNEPLTRDHIRQLERENAKLNQPKAPVLWTGDFGNCMNDPAIEVQSFNAAYHAHNMTVTFSFKGNTTLVSQYVLIYLVFVAYGEPRFELIFDPCKSNLGAFCPAASLTTTEAEHEIPVSEEDVSGIPEVAFSIPDFEGRAVFRIFSNSTFSQVGCISAVVQNGHSFSQPKTVIPIMAIITIGILVVGMSSWFFEDTHRPCGNANTELQHFCTLPVSLYFSVMQTIYFTGALSVNFPSNLIAFWSNFAWMVGIIHIDSMQKWILSMRKDQQTHINAGAEPDVADLIYRLYYYPYYHYQQPLGKRFTTYGSPTQPGVPIPGSYYGFRSTLAASKITGANAFTTSGSFTLFTLACLVILYGSTRFATWIARKYILKRQEPTCSPFVCPHNFFAFMTRMIPLTYFHTLTMAFFEITHKEQHVRVEGGFGIAFPILYVGASVAIIVFFMTLSKDYHLYADTRYLCFYRKGYRLLPWWRMTVEENPRPGVKNIIIPIWQTRIRNITESESNSYIAAIVGRSTRPEAWGIVAVLFVYDTIRAAIYGAGQGHGIIQASLLLVVELLLFITQQAIRPYKSSSLHFIGVYAFGVMKVLTLVLLIPLAPRFNTNVRIYKRRNKCTNNTYMALYRSIHRIVATVMGIIVITLQGLMIVCLVCYTLFTLCWYLVYAFLPGALARCPPLRQAVGSLRNAPQGEGRVDSSSDMGKTASETTPASPSVCFQMNQLRRYPKIEDTHYASDNTILCEMGVPIPDLGKSSK</sequence>
<keyword evidence="12" id="KW-1185">Reference proteome</keyword>
<dbReference type="OrthoDB" id="5377623at2759"/>
<name>A0A3N4M152_9PEZI</name>
<feature type="transmembrane region" description="Helical" evidence="8">
    <location>
        <begin position="278"/>
        <end position="296"/>
    </location>
</feature>
<feature type="signal peptide" evidence="9">
    <location>
        <begin position="1"/>
        <end position="22"/>
    </location>
</feature>
<dbReference type="AlphaFoldDB" id="A0A3N4M152"/>
<evidence type="ECO:0000256" key="4">
    <source>
        <dbReference type="ARBA" id="ARBA00022729"/>
    </source>
</evidence>